<keyword evidence="2" id="KW-0949">S-adenosyl-L-methionine</keyword>
<evidence type="ECO:0000256" key="5">
    <source>
        <dbReference type="ARBA" id="ARBA00023014"/>
    </source>
</evidence>
<dbReference type="Gene3D" id="3.40.50.280">
    <property type="entry name" value="Cobalamin-binding domain"/>
    <property type="match status" value="1"/>
</dbReference>
<dbReference type="SFLD" id="SFLDG01082">
    <property type="entry name" value="B12-binding_domain_containing"/>
    <property type="match status" value="1"/>
</dbReference>
<accession>A0ABT8M5S4</accession>
<evidence type="ECO:0000256" key="1">
    <source>
        <dbReference type="ARBA" id="ARBA00001966"/>
    </source>
</evidence>
<keyword evidence="5" id="KW-0411">Iron-sulfur</keyword>
<name>A0ABT8M5S4_9EURY</name>
<evidence type="ECO:0000259" key="6">
    <source>
        <dbReference type="PROSITE" id="PS51918"/>
    </source>
</evidence>
<dbReference type="InterPro" id="IPR023404">
    <property type="entry name" value="rSAM_horseshoe"/>
</dbReference>
<reference evidence="7" key="1">
    <citation type="submission" date="2019-05" db="EMBL/GenBank/DDBJ databases">
        <title>Methanoculleus sp. FWC-SCC1, a methanogenic archaeon isolated from deep marine cold seep.</title>
        <authorList>
            <person name="Chen Y.-W."/>
            <person name="Chen S.-C."/>
            <person name="Teng N.-H."/>
            <person name="Lai M.-C."/>
        </authorList>
    </citation>
    <scope>NUCLEOTIDE SEQUENCE</scope>
    <source>
        <strain evidence="7">FWC-SCC1</strain>
    </source>
</reference>
<protein>
    <submittedName>
        <fullName evidence="7">B12-binding domain-containing radical SAM protein</fullName>
    </submittedName>
</protein>
<dbReference type="Pfam" id="PF04055">
    <property type="entry name" value="Radical_SAM"/>
    <property type="match status" value="1"/>
</dbReference>
<gene>
    <name evidence="7" type="ORF">FGU65_00015</name>
</gene>
<proteinExistence type="predicted"/>
<dbReference type="Proteomes" id="UP001168338">
    <property type="component" value="Unassembled WGS sequence"/>
</dbReference>
<dbReference type="Gene3D" id="3.80.30.20">
    <property type="entry name" value="tm_1862 like domain"/>
    <property type="match status" value="1"/>
</dbReference>
<comment type="caution">
    <text evidence="7">The sequence shown here is derived from an EMBL/GenBank/DDBJ whole genome shotgun (WGS) entry which is preliminary data.</text>
</comment>
<organism evidence="7 8">
    <name type="scientific">Methanoculleus frigidifontis</name>
    <dbReference type="NCBI Taxonomy" id="2584085"/>
    <lineage>
        <taxon>Archaea</taxon>
        <taxon>Methanobacteriati</taxon>
        <taxon>Methanobacteriota</taxon>
        <taxon>Stenosarchaea group</taxon>
        <taxon>Methanomicrobia</taxon>
        <taxon>Methanomicrobiales</taxon>
        <taxon>Methanomicrobiaceae</taxon>
        <taxon>Methanoculleus</taxon>
    </lineage>
</organism>
<keyword evidence="8" id="KW-1185">Reference proteome</keyword>
<dbReference type="PANTHER" id="PTHR43409">
    <property type="entry name" value="ANAEROBIC MAGNESIUM-PROTOPORPHYRIN IX MONOMETHYL ESTER CYCLASE-RELATED"/>
    <property type="match status" value="1"/>
</dbReference>
<comment type="cofactor">
    <cofactor evidence="1">
        <name>[4Fe-4S] cluster</name>
        <dbReference type="ChEBI" id="CHEBI:49883"/>
    </cofactor>
</comment>
<evidence type="ECO:0000313" key="7">
    <source>
        <dbReference type="EMBL" id="MDN7023297.1"/>
    </source>
</evidence>
<dbReference type="SUPFAM" id="SSF102114">
    <property type="entry name" value="Radical SAM enzymes"/>
    <property type="match status" value="1"/>
</dbReference>
<evidence type="ECO:0000256" key="2">
    <source>
        <dbReference type="ARBA" id="ARBA00022691"/>
    </source>
</evidence>
<dbReference type="CDD" id="cd01335">
    <property type="entry name" value="Radical_SAM"/>
    <property type="match status" value="1"/>
</dbReference>
<dbReference type="SFLD" id="SFLDG01123">
    <property type="entry name" value="methyltransferase_(Class_B)"/>
    <property type="match status" value="1"/>
</dbReference>
<dbReference type="InterPro" id="IPR034466">
    <property type="entry name" value="Methyltransferase_Class_B"/>
</dbReference>
<dbReference type="SFLD" id="SFLDS00029">
    <property type="entry name" value="Radical_SAM"/>
    <property type="match status" value="1"/>
</dbReference>
<keyword evidence="4" id="KW-0408">Iron</keyword>
<evidence type="ECO:0000313" key="8">
    <source>
        <dbReference type="Proteomes" id="UP001168338"/>
    </source>
</evidence>
<dbReference type="InterPro" id="IPR051198">
    <property type="entry name" value="BchE-like"/>
</dbReference>
<sequence>MVLELLTMNNDDKNIALINCPLSLGNAFFNENQSVHPPIGSASIAGSLLKEGFQVKCYDFDVLINKDITEICPEAQCNDLKIAIKHRNLFSSVVTQQALLKDKIFPEIYLFDRLATHYASILIDSFDVVSFSLMYFNETLSLFTAKKLKEMQPNIDIILGGPQTMLMRDVYFKFNFIDAVFIGEGEKSIVNWMNNRLSYDKQIPSKKTHTPESTGFYYRNGNQDVYFSRVEQIKTLDELPSPYFDDYIEHTNTYLLKKTLPIEFSRGCIGKCAFCSDRYYFKGFRTKSAEKIFDEILMNISKYGINRFEVSGLLINGDPSILEDLCDLIIEDDVIVHISGRAKIDKLPRNLIKKLGLAGFEKLSIGIESGSRKILEKMKKIHPANITEVLGQLSSNHIDIHAYFMVGFPGETADDIAETVKFINENSNFITAASISPFTLVSPSYISLHPEEFGLEITEFTIALIDEFKDYNEKMRDLHNLTSRIDNCAFQEAFEMLIREFNKNSIDLDVLTKHQVGIRYFFNNSDIFHYYIQNIHEFISSNDEPFSQRNNSFNQLIQGSRIICPFCNSAVSLNKTCKCGVNVTRELLHQHFTKKMKELGFDSNACPIK</sequence>
<dbReference type="PROSITE" id="PS51918">
    <property type="entry name" value="RADICAL_SAM"/>
    <property type="match status" value="1"/>
</dbReference>
<dbReference type="InterPro" id="IPR006638">
    <property type="entry name" value="Elp3/MiaA/NifB-like_rSAM"/>
</dbReference>
<feature type="domain" description="Radical SAM core" evidence="6">
    <location>
        <begin position="254"/>
        <end position="481"/>
    </location>
</feature>
<keyword evidence="3" id="KW-0479">Metal-binding</keyword>
<evidence type="ECO:0000256" key="3">
    <source>
        <dbReference type="ARBA" id="ARBA00022723"/>
    </source>
</evidence>
<evidence type="ECO:0000256" key="4">
    <source>
        <dbReference type="ARBA" id="ARBA00023004"/>
    </source>
</evidence>
<dbReference type="SMART" id="SM00729">
    <property type="entry name" value="Elp3"/>
    <property type="match status" value="1"/>
</dbReference>
<dbReference type="PANTHER" id="PTHR43409:SF16">
    <property type="entry name" value="SLR0320 PROTEIN"/>
    <property type="match status" value="1"/>
</dbReference>
<dbReference type="InterPro" id="IPR007197">
    <property type="entry name" value="rSAM"/>
</dbReference>
<dbReference type="InterPro" id="IPR058240">
    <property type="entry name" value="rSAM_sf"/>
</dbReference>
<dbReference type="EMBL" id="VCYH01000001">
    <property type="protein sequence ID" value="MDN7023297.1"/>
    <property type="molecule type" value="Genomic_DNA"/>
</dbReference>